<dbReference type="EMBL" id="CP041242">
    <property type="protein sequence ID" value="QDH68796.1"/>
    <property type="molecule type" value="Genomic_DNA"/>
</dbReference>
<sequence>MKSKASKSTTRTSTKTSTKTVAATRGAFLNERTAFKSLLLANPNYFGNLEKSPFKPVLPIKGNTHYESLGCLGYHPQHKHLEAVVYIHQPAGYGTGICGPGSPEYVRFYLSYDNGASWEDQGLTSFQAHNVPEGTSGSNRLEYAAQLKVDPKRKLCVFAPLIRARAILSWNNPPPANQPHWSPVWGNVRDANILVEPQRFWFPKDLFEVAKVKFPPQLAELLSPDQPIATTPKALSAMQLATLYRGQDVPVHRFAFKELAAFTQSKLELGAESFSALLPGLKFDPKIVDLLYPKTDGDTRYEELKCIGLDPNAPDTLVGVIQVKKASGYSGGPCTDGSREYVTFWADFDGNGSFETCLGTADVRVYDVSASPQQDVYYAVRLPVNLNKYRRPCKDGPRLVRVRAILSWNAPVPCSNPNYVPAWGNREETQINIAPAAQAPAGKIAILGGIPVSMIDNGSGLTTPDAVFATNNLPPDPFGRACPFARRVTAQGAPLLGHSYKVEVIPAGGGAPTAVVNKLVLTRQNGTTHEHLADPATGRFDYVDFTQNVNSVLAQWDSTGDDKWQVRLTSYAGAASNPAAPTVGSPDTHLVQLDNTGPEASIEITAGTGDCGKFKIGDMLLGRFVARDDHLRSYSLGVEPAVNPAGVGVPSPSSGLSNTALAPGDNWSLDTTGMKPCGYVIRVVAVDRAIVNSQSVGQKASHSAGFCLEK</sequence>
<dbReference type="KEGG" id="lyj:FKV23_00710"/>
<dbReference type="AlphaFoldDB" id="A0A514BN36"/>
<organism evidence="3 4">
    <name type="scientific">Marilutibacter alkalisoli</name>
    <dbReference type="NCBI Taxonomy" id="2591633"/>
    <lineage>
        <taxon>Bacteria</taxon>
        <taxon>Pseudomonadati</taxon>
        <taxon>Pseudomonadota</taxon>
        <taxon>Gammaproteobacteria</taxon>
        <taxon>Lysobacterales</taxon>
        <taxon>Lysobacteraceae</taxon>
        <taxon>Marilutibacter</taxon>
    </lineage>
</organism>
<dbReference type="RefSeq" id="WP_141622139.1">
    <property type="nucleotide sequence ID" value="NZ_CP041242.1"/>
</dbReference>
<evidence type="ECO:0000256" key="1">
    <source>
        <dbReference type="SAM" id="MobiDB-lite"/>
    </source>
</evidence>
<feature type="region of interest" description="Disordered" evidence="1">
    <location>
        <begin position="1"/>
        <end position="20"/>
    </location>
</feature>
<keyword evidence="4" id="KW-1185">Reference proteome</keyword>
<protein>
    <recommendedName>
        <fullName evidence="2">GEVED domain-containing protein</fullName>
    </recommendedName>
</protein>
<dbReference type="Pfam" id="PF20009">
    <property type="entry name" value="GEVED"/>
    <property type="match status" value="1"/>
</dbReference>
<dbReference type="Proteomes" id="UP000317199">
    <property type="component" value="Chromosome"/>
</dbReference>
<reference evidence="3 4" key="1">
    <citation type="submission" date="2019-06" db="EMBL/GenBank/DDBJ databases">
        <title>Lysobacter alkalisoli sp. nov. isolated from saline-alkali soil.</title>
        <authorList>
            <person name="Sun J.-Q."/>
            <person name="Xu L."/>
        </authorList>
    </citation>
    <scope>NUCLEOTIDE SEQUENCE [LARGE SCALE GENOMIC DNA]</scope>
    <source>
        <strain evidence="3 4">SJ-36</strain>
    </source>
</reference>
<evidence type="ECO:0000313" key="3">
    <source>
        <dbReference type="EMBL" id="QDH68796.1"/>
    </source>
</evidence>
<dbReference type="OrthoDB" id="9156778at2"/>
<accession>A0A514BN36</accession>
<gene>
    <name evidence="3" type="ORF">FKV23_00710</name>
</gene>
<feature type="domain" description="GEVED" evidence="2">
    <location>
        <begin position="341"/>
        <end position="418"/>
    </location>
</feature>
<dbReference type="InterPro" id="IPR045474">
    <property type="entry name" value="GEVED"/>
</dbReference>
<proteinExistence type="predicted"/>
<name>A0A514BN36_9GAMM</name>
<evidence type="ECO:0000259" key="2">
    <source>
        <dbReference type="Pfam" id="PF20009"/>
    </source>
</evidence>
<evidence type="ECO:0000313" key="4">
    <source>
        <dbReference type="Proteomes" id="UP000317199"/>
    </source>
</evidence>